<evidence type="ECO:0000313" key="3">
    <source>
        <dbReference type="Proteomes" id="UP000634136"/>
    </source>
</evidence>
<dbReference type="PANTHER" id="PTHR22930:SF281">
    <property type="entry name" value="NUCLEASE"/>
    <property type="match status" value="1"/>
</dbReference>
<evidence type="ECO:0000259" key="1">
    <source>
        <dbReference type="Pfam" id="PF26138"/>
    </source>
</evidence>
<name>A0A834WA26_9FABA</name>
<protein>
    <submittedName>
        <fullName evidence="2">Protein ALP1-like</fullName>
    </submittedName>
</protein>
<evidence type="ECO:0000313" key="2">
    <source>
        <dbReference type="EMBL" id="KAF7814777.1"/>
    </source>
</evidence>
<organism evidence="2 3">
    <name type="scientific">Senna tora</name>
    <dbReference type="NCBI Taxonomy" id="362788"/>
    <lineage>
        <taxon>Eukaryota</taxon>
        <taxon>Viridiplantae</taxon>
        <taxon>Streptophyta</taxon>
        <taxon>Embryophyta</taxon>
        <taxon>Tracheophyta</taxon>
        <taxon>Spermatophyta</taxon>
        <taxon>Magnoliopsida</taxon>
        <taxon>eudicotyledons</taxon>
        <taxon>Gunneridae</taxon>
        <taxon>Pentapetalae</taxon>
        <taxon>rosids</taxon>
        <taxon>fabids</taxon>
        <taxon>Fabales</taxon>
        <taxon>Fabaceae</taxon>
        <taxon>Caesalpinioideae</taxon>
        <taxon>Cassia clade</taxon>
        <taxon>Senna</taxon>
    </lineage>
</organism>
<dbReference type="Proteomes" id="UP000634136">
    <property type="component" value="Unassembled WGS sequence"/>
</dbReference>
<dbReference type="InterPro" id="IPR045249">
    <property type="entry name" value="HARBI1-like"/>
</dbReference>
<dbReference type="InterPro" id="IPR058353">
    <property type="entry name" value="DUF8040"/>
</dbReference>
<dbReference type="PANTHER" id="PTHR22930">
    <property type="match status" value="1"/>
</dbReference>
<dbReference type="OrthoDB" id="1699974at2759"/>
<reference evidence="2" key="1">
    <citation type="submission" date="2020-09" db="EMBL/GenBank/DDBJ databases">
        <title>Genome-Enabled Discovery of Anthraquinone Biosynthesis in Senna tora.</title>
        <authorList>
            <person name="Kang S.-H."/>
            <person name="Pandey R.P."/>
            <person name="Lee C.-M."/>
            <person name="Sim J.-S."/>
            <person name="Jeong J.-T."/>
            <person name="Choi B.-S."/>
            <person name="Jung M."/>
            <person name="Ginzburg D."/>
            <person name="Zhao K."/>
            <person name="Won S.Y."/>
            <person name="Oh T.-J."/>
            <person name="Yu Y."/>
            <person name="Kim N.-H."/>
            <person name="Lee O.R."/>
            <person name="Lee T.-H."/>
            <person name="Bashyal P."/>
            <person name="Kim T.-S."/>
            <person name="Lee W.-H."/>
            <person name="Kawkins C."/>
            <person name="Kim C.-K."/>
            <person name="Kim J.S."/>
            <person name="Ahn B.O."/>
            <person name="Rhee S.Y."/>
            <person name="Sohng J.K."/>
        </authorList>
    </citation>
    <scope>NUCLEOTIDE SEQUENCE</scope>
    <source>
        <tissue evidence="2">Leaf</tissue>
    </source>
</reference>
<feature type="domain" description="DUF8040" evidence="1">
    <location>
        <begin position="112"/>
        <end position="168"/>
    </location>
</feature>
<gene>
    <name evidence="2" type="ORF">G2W53_028746</name>
</gene>
<comment type="caution">
    <text evidence="2">The sequence shown here is derived from an EMBL/GenBank/DDBJ whole genome shotgun (WGS) entry which is preliminary data.</text>
</comment>
<dbReference type="EMBL" id="JAAIUW010000009">
    <property type="protein sequence ID" value="KAF7814777.1"/>
    <property type="molecule type" value="Genomic_DNA"/>
</dbReference>
<proteinExistence type="predicted"/>
<dbReference type="Pfam" id="PF26138">
    <property type="entry name" value="DUF8040"/>
    <property type="match status" value="1"/>
</dbReference>
<accession>A0A834WA26</accession>
<keyword evidence="3" id="KW-1185">Reference proteome</keyword>
<dbReference type="AlphaFoldDB" id="A0A834WA26"/>
<sequence>MSRLIIACLSQFCAQIKASVILGEMDYLNVSKTRPPVLNADSEATVDTGTANTSRAMQEIMDHISDEELAKIICWRLGMILEMPKICFKFAMDMYYNTKRISQKSYTYDSYARRARLRPTKNILVNEQVSIFRHILSHHVKNRVVQFEFERSEETVSRHFNSILNGMMLLVDELFKQPELIPEDSTDEQWKWFKGCLGAIDRTYIRIKVPLEEQGKYRNRKGEITTNVRGNNALNTVETQPLFEDTALNPVETQPLFEDTPIEDATPSHQFNHPMIGVLGAID</sequence>